<keyword evidence="3" id="KW-1185">Reference proteome</keyword>
<dbReference type="OrthoDB" id="9442052at2759"/>
<proteinExistence type="predicted"/>
<dbReference type="EMBL" id="JACASF010000023">
    <property type="protein sequence ID" value="KAF6399687.1"/>
    <property type="molecule type" value="Genomic_DNA"/>
</dbReference>
<feature type="region of interest" description="Disordered" evidence="1">
    <location>
        <begin position="81"/>
        <end position="123"/>
    </location>
</feature>
<sequence>MIDEVVYIQCDLSSVPWKSSAAAPVAPTFPPTPGHYHVHYRRCGEAQVGWHGETYCLVGGYRSYGDAPLATPAKVEAKKVVPRQAVKRHHAREESDEDLSCSSPKIRRLEAGGQRPSPQKLAD</sequence>
<name>A0A7J8BLF0_MOLMO</name>
<evidence type="ECO:0008006" key="4">
    <source>
        <dbReference type="Google" id="ProtNLM"/>
    </source>
</evidence>
<organism evidence="2 3">
    <name type="scientific">Molossus molossus</name>
    <name type="common">Pallas' mastiff bat</name>
    <name type="synonym">Vespertilio molossus</name>
    <dbReference type="NCBI Taxonomy" id="27622"/>
    <lineage>
        <taxon>Eukaryota</taxon>
        <taxon>Metazoa</taxon>
        <taxon>Chordata</taxon>
        <taxon>Craniata</taxon>
        <taxon>Vertebrata</taxon>
        <taxon>Euteleostomi</taxon>
        <taxon>Mammalia</taxon>
        <taxon>Eutheria</taxon>
        <taxon>Laurasiatheria</taxon>
        <taxon>Chiroptera</taxon>
        <taxon>Yangochiroptera</taxon>
        <taxon>Molossidae</taxon>
        <taxon>Molossus</taxon>
    </lineage>
</organism>
<comment type="caution">
    <text evidence="2">The sequence shown here is derived from an EMBL/GenBank/DDBJ whole genome shotgun (WGS) entry which is preliminary data.</text>
</comment>
<evidence type="ECO:0000256" key="1">
    <source>
        <dbReference type="SAM" id="MobiDB-lite"/>
    </source>
</evidence>
<dbReference type="AlphaFoldDB" id="A0A7J8BLF0"/>
<reference evidence="2 3" key="1">
    <citation type="journal article" date="2020" name="Nature">
        <title>Six reference-quality genomes reveal evolution of bat adaptations.</title>
        <authorList>
            <person name="Jebb D."/>
            <person name="Huang Z."/>
            <person name="Pippel M."/>
            <person name="Hughes G.M."/>
            <person name="Lavrichenko K."/>
            <person name="Devanna P."/>
            <person name="Winkler S."/>
            <person name="Jermiin L.S."/>
            <person name="Skirmuntt E.C."/>
            <person name="Katzourakis A."/>
            <person name="Burkitt-Gray L."/>
            <person name="Ray D.A."/>
            <person name="Sullivan K.A.M."/>
            <person name="Roscito J.G."/>
            <person name="Kirilenko B.M."/>
            <person name="Davalos L.M."/>
            <person name="Corthals A.P."/>
            <person name="Power M.L."/>
            <person name="Jones G."/>
            <person name="Ransome R.D."/>
            <person name="Dechmann D.K.N."/>
            <person name="Locatelli A.G."/>
            <person name="Puechmaille S.J."/>
            <person name="Fedrigo O."/>
            <person name="Jarvis E.D."/>
            <person name="Hiller M."/>
            <person name="Vernes S.C."/>
            <person name="Myers E.W."/>
            <person name="Teeling E.C."/>
        </authorList>
    </citation>
    <scope>NUCLEOTIDE SEQUENCE [LARGE SCALE GENOMIC DNA]</scope>
    <source>
        <strain evidence="2">MMolMol1</strain>
        <tissue evidence="2">Muscle</tissue>
    </source>
</reference>
<accession>A0A7J8BLF0</accession>
<evidence type="ECO:0000313" key="2">
    <source>
        <dbReference type="EMBL" id="KAF6399687.1"/>
    </source>
</evidence>
<dbReference type="Proteomes" id="UP000550707">
    <property type="component" value="Unassembled WGS sequence"/>
</dbReference>
<gene>
    <name evidence="2" type="ORF">HJG59_004090</name>
</gene>
<dbReference type="InParanoid" id="A0A7J8BLF0"/>
<protein>
    <recommendedName>
        <fullName evidence="4">DPEP2 neighbor</fullName>
    </recommendedName>
</protein>
<evidence type="ECO:0000313" key="3">
    <source>
        <dbReference type="Proteomes" id="UP000550707"/>
    </source>
</evidence>